<keyword evidence="4" id="KW-1185">Reference proteome</keyword>
<feature type="compositionally biased region" description="Pro residues" evidence="1">
    <location>
        <begin position="207"/>
        <end position="217"/>
    </location>
</feature>
<feature type="domain" description="DUF4382" evidence="2">
    <location>
        <begin position="480"/>
        <end position="637"/>
    </location>
</feature>
<evidence type="ECO:0000313" key="4">
    <source>
        <dbReference type="Proteomes" id="UP000288096"/>
    </source>
</evidence>
<dbReference type="Proteomes" id="UP000288096">
    <property type="component" value="Unassembled WGS sequence"/>
</dbReference>
<feature type="compositionally biased region" description="Acidic residues" evidence="1">
    <location>
        <begin position="160"/>
        <end position="178"/>
    </location>
</feature>
<sequence length="647" mass="69760">MEEGQFLDGPVEGLAYKTPTQAGLTDENGRFLYMEGETITFSLGGIVLGQGLAVPLMTPLDLTEGACDETHPEVINICRFLLTIDDDNEPDDGIFIAEAVRENAEDPGINFDLTVEAFEADPIIRQLVFSLTAFTQAGQRNLMPEDRVQAHMRQTLNGIDNDDDGFSEDQGDCDDTDPDIYPGADEICGDDIDQNCDGDAPSCGTPDPDPTPEPDPPVSTDDDGDGYAVSQGDCDDTDPDIYPGAAEICGDDIDQNCDGDAPSCGTPDPDPTPEPDPPVSTDDDGDGYAVSQGDCDDTDPDIYPGAAEICGDDIDQNCDGNTPACDDPDEQDDDGDGFSENEGDCDDSDIDIYPGATEICGDQIDQDCDKNDMPCDYPNDRDDDEDGYTENEGDCNDRDAAVYPGAEEICEDKIDQDCSGQDLSCKDADSDGDGYTGNEGDCDDTNRNVYPGAEEICGDGIDQDCDKKDPECPAETGTVSVYLKLSQATTEEYKALYVTVSTIEVHYQSEGEEDSGWKNVGSPNRTYNLFELINGGREELAIDELKRGLYNEIRLIIGETPSSGVNILSQAHPYANYIIDSAGDVHNLTISSGLQTGLKIVYSFRIYGNKTTEVEMAFDASGSVSNAGNSGQWFLNPTFNLYNRVLE</sequence>
<gene>
    <name evidence="3" type="ORF">DENIS_1265</name>
</gene>
<name>A0A401FTN9_9BACT</name>
<evidence type="ECO:0000313" key="3">
    <source>
        <dbReference type="EMBL" id="GBC60314.1"/>
    </source>
</evidence>
<feature type="region of interest" description="Disordered" evidence="1">
    <location>
        <begin position="157"/>
        <end position="398"/>
    </location>
</feature>
<proteinExistence type="predicted"/>
<protein>
    <recommendedName>
        <fullName evidence="2">DUF4382 domain-containing protein</fullName>
    </recommendedName>
</protein>
<feature type="compositionally biased region" description="Pro residues" evidence="1">
    <location>
        <begin position="268"/>
        <end position="278"/>
    </location>
</feature>
<dbReference type="Pfam" id="PF14321">
    <property type="entry name" value="DUF4382"/>
    <property type="match status" value="1"/>
</dbReference>
<reference evidence="4" key="1">
    <citation type="submission" date="2017-11" db="EMBL/GenBank/DDBJ databases">
        <authorList>
            <person name="Watanabe M."/>
            <person name="Kojima H."/>
        </authorList>
    </citation>
    <scope>NUCLEOTIDE SEQUENCE [LARGE SCALE GENOMIC DNA]</scope>
    <source>
        <strain evidence="4">Tokyo 01</strain>
    </source>
</reference>
<organism evidence="3 4">
    <name type="scientific">Desulfonema ishimotonii</name>
    <dbReference type="NCBI Taxonomy" id="45657"/>
    <lineage>
        <taxon>Bacteria</taxon>
        <taxon>Pseudomonadati</taxon>
        <taxon>Thermodesulfobacteriota</taxon>
        <taxon>Desulfobacteria</taxon>
        <taxon>Desulfobacterales</taxon>
        <taxon>Desulfococcaceae</taxon>
        <taxon>Desulfonema</taxon>
    </lineage>
</organism>
<accession>A0A401FTN9</accession>
<feature type="compositionally biased region" description="Acidic residues" evidence="1">
    <location>
        <begin position="381"/>
        <end position="394"/>
    </location>
</feature>
<dbReference type="EMBL" id="BEXT01000001">
    <property type="protein sequence ID" value="GBC60314.1"/>
    <property type="molecule type" value="Genomic_DNA"/>
</dbReference>
<comment type="caution">
    <text evidence="3">The sequence shown here is derived from an EMBL/GenBank/DDBJ whole genome shotgun (WGS) entry which is preliminary data.</text>
</comment>
<dbReference type="Pfam" id="PF11617">
    <property type="entry name" value="Cu-binding_MopE"/>
    <property type="match status" value="6"/>
</dbReference>
<dbReference type="InterPro" id="IPR021655">
    <property type="entry name" value="Put_metal-bd"/>
</dbReference>
<reference evidence="4" key="2">
    <citation type="submission" date="2019-01" db="EMBL/GenBank/DDBJ databases">
        <title>Genome sequence of Desulfonema ishimotonii strain Tokyo 01.</title>
        <authorList>
            <person name="Fukui M."/>
        </authorList>
    </citation>
    <scope>NUCLEOTIDE SEQUENCE [LARGE SCALE GENOMIC DNA]</scope>
    <source>
        <strain evidence="4">Tokyo 01</strain>
    </source>
</reference>
<dbReference type="RefSeq" id="WP_166404940.1">
    <property type="nucleotide sequence ID" value="NZ_BEXT01000001.1"/>
</dbReference>
<dbReference type="InterPro" id="IPR025491">
    <property type="entry name" value="DUF4382"/>
</dbReference>
<evidence type="ECO:0000256" key="1">
    <source>
        <dbReference type="SAM" id="MobiDB-lite"/>
    </source>
</evidence>
<feature type="compositionally biased region" description="Acidic residues" evidence="1">
    <location>
        <begin position="187"/>
        <end position="196"/>
    </location>
</feature>
<evidence type="ECO:0000259" key="2">
    <source>
        <dbReference type="Pfam" id="PF14321"/>
    </source>
</evidence>
<feature type="compositionally biased region" description="Acidic residues" evidence="1">
    <location>
        <begin position="326"/>
        <end position="350"/>
    </location>
</feature>
<dbReference type="AlphaFoldDB" id="A0A401FTN9"/>